<name>A0A8J8BD87_9ACTN</name>
<dbReference type="GO" id="GO:0046872">
    <property type="term" value="F:metal ion binding"/>
    <property type="evidence" value="ECO:0007669"/>
    <property type="project" value="UniProtKB-KW"/>
</dbReference>
<evidence type="ECO:0000256" key="6">
    <source>
        <dbReference type="ARBA" id="ARBA00023004"/>
    </source>
</evidence>
<keyword evidence="3" id="KW-0479">Metal-binding</keyword>
<dbReference type="InterPro" id="IPR004017">
    <property type="entry name" value="Cys_rich_dom"/>
</dbReference>
<keyword evidence="2" id="KW-0285">Flavoprotein</keyword>
<dbReference type="InterPro" id="IPR016169">
    <property type="entry name" value="FAD-bd_PCMH_sub2"/>
</dbReference>
<dbReference type="SUPFAM" id="SSF46548">
    <property type="entry name" value="alpha-helical ferredoxin"/>
    <property type="match status" value="1"/>
</dbReference>
<dbReference type="GO" id="GO:0051536">
    <property type="term" value="F:iron-sulfur cluster binding"/>
    <property type="evidence" value="ECO:0007669"/>
    <property type="project" value="UniProtKB-KW"/>
</dbReference>
<dbReference type="InterPro" id="IPR016164">
    <property type="entry name" value="FAD-linked_Oxase-like_C"/>
</dbReference>
<feature type="domain" description="FAD-binding PCMH-type" evidence="9">
    <location>
        <begin position="46"/>
        <end position="274"/>
    </location>
</feature>
<evidence type="ECO:0000256" key="7">
    <source>
        <dbReference type="ARBA" id="ARBA00023014"/>
    </source>
</evidence>
<dbReference type="PROSITE" id="PS51387">
    <property type="entry name" value="FAD_PCMH"/>
    <property type="match status" value="1"/>
</dbReference>
<evidence type="ECO:0000313" key="10">
    <source>
        <dbReference type="EMBL" id="MBS2964345.1"/>
    </source>
</evidence>
<dbReference type="InterPro" id="IPR036318">
    <property type="entry name" value="FAD-bd_PCMH-like_sf"/>
</dbReference>
<dbReference type="InterPro" id="IPR017896">
    <property type="entry name" value="4Fe4S_Fe-S-bd"/>
</dbReference>
<dbReference type="GO" id="GO:0008720">
    <property type="term" value="F:D-lactate dehydrogenase (NAD+) activity"/>
    <property type="evidence" value="ECO:0007669"/>
    <property type="project" value="TreeGrafter"/>
</dbReference>
<dbReference type="AlphaFoldDB" id="A0A8J8BD87"/>
<dbReference type="InterPro" id="IPR016166">
    <property type="entry name" value="FAD-bd_PCMH"/>
</dbReference>
<dbReference type="GO" id="GO:1903457">
    <property type="term" value="P:lactate catabolic process"/>
    <property type="evidence" value="ECO:0007669"/>
    <property type="project" value="TreeGrafter"/>
</dbReference>
<dbReference type="InterPro" id="IPR004113">
    <property type="entry name" value="FAD-bd_oxidored_4_C"/>
</dbReference>
<dbReference type="GO" id="GO:0004458">
    <property type="term" value="F:D-lactate dehydrogenase (cytochrome) activity"/>
    <property type="evidence" value="ECO:0007669"/>
    <property type="project" value="TreeGrafter"/>
</dbReference>
<dbReference type="SUPFAM" id="SSF56176">
    <property type="entry name" value="FAD-binding/transporter-associated domain-like"/>
    <property type="match status" value="1"/>
</dbReference>
<evidence type="ECO:0000256" key="1">
    <source>
        <dbReference type="ARBA" id="ARBA00001974"/>
    </source>
</evidence>
<dbReference type="GO" id="GO:0071949">
    <property type="term" value="F:FAD binding"/>
    <property type="evidence" value="ECO:0007669"/>
    <property type="project" value="InterPro"/>
</dbReference>
<dbReference type="Gene3D" id="3.30.465.10">
    <property type="match status" value="1"/>
</dbReference>
<dbReference type="Pfam" id="PF13183">
    <property type="entry name" value="Fer4_8"/>
    <property type="match status" value="1"/>
</dbReference>
<dbReference type="InterPro" id="IPR006094">
    <property type="entry name" value="Oxid_FAD_bind_N"/>
</dbReference>
<keyword evidence="5" id="KW-0560">Oxidoreductase</keyword>
<dbReference type="Gene3D" id="3.30.70.2740">
    <property type="match status" value="1"/>
</dbReference>
<proteinExistence type="predicted"/>
<evidence type="ECO:0000256" key="4">
    <source>
        <dbReference type="ARBA" id="ARBA00022827"/>
    </source>
</evidence>
<feature type="compositionally biased region" description="Low complexity" evidence="8">
    <location>
        <begin position="967"/>
        <end position="984"/>
    </location>
</feature>
<dbReference type="PANTHER" id="PTHR11748">
    <property type="entry name" value="D-LACTATE DEHYDROGENASE"/>
    <property type="match status" value="1"/>
</dbReference>
<evidence type="ECO:0000256" key="2">
    <source>
        <dbReference type="ARBA" id="ARBA00022630"/>
    </source>
</evidence>
<keyword evidence="4" id="KW-0274">FAD</keyword>
<dbReference type="PANTHER" id="PTHR11748:SF119">
    <property type="entry name" value="D-2-HYDROXYGLUTARATE DEHYDROGENASE"/>
    <property type="match status" value="1"/>
</dbReference>
<dbReference type="InterPro" id="IPR017900">
    <property type="entry name" value="4Fe4S_Fe_S_CS"/>
</dbReference>
<keyword evidence="11" id="KW-1185">Reference proteome</keyword>
<evidence type="ECO:0000313" key="11">
    <source>
        <dbReference type="Proteomes" id="UP000677913"/>
    </source>
</evidence>
<comment type="cofactor">
    <cofactor evidence="1">
        <name>FAD</name>
        <dbReference type="ChEBI" id="CHEBI:57692"/>
    </cofactor>
</comment>
<comment type="caution">
    <text evidence="10">The sequence shown here is derived from an EMBL/GenBank/DDBJ whole genome shotgun (WGS) entry which is preliminary data.</text>
</comment>
<dbReference type="Pfam" id="PF02913">
    <property type="entry name" value="FAD-oxidase_C"/>
    <property type="match status" value="1"/>
</dbReference>
<dbReference type="SUPFAM" id="SSF55103">
    <property type="entry name" value="FAD-linked oxidases, C-terminal domain"/>
    <property type="match status" value="1"/>
</dbReference>
<reference evidence="10" key="1">
    <citation type="submission" date="2021-04" db="EMBL/GenBank/DDBJ databases">
        <title>Genome based classification of Actinospica acidithermotolerans sp. nov., an actinobacterium isolated from an Indonesian hot spring.</title>
        <authorList>
            <person name="Kusuma A.B."/>
            <person name="Putra K.E."/>
            <person name="Nafisah S."/>
            <person name="Loh J."/>
            <person name="Nouioui I."/>
            <person name="Goodfellow M."/>
        </authorList>
    </citation>
    <scope>NUCLEOTIDE SEQUENCE</scope>
    <source>
        <strain evidence="10">DSM 45618</strain>
    </source>
</reference>
<keyword evidence="6" id="KW-0408">Iron</keyword>
<sequence length="984" mass="106033">MAERGNAAERGGTAASVEAALRAAVRGEVDFGSGARAVYATDSSNYRQVPIGVVFPRDEADVVSALRTCAEHDVPVIGRGGGTSLAGQGCNEAVVVDFSRHMTAILDLDPQARTARVQPGVVLDDLRRAAEEHGLTFGPDPATHAWCTLGGMIGNNSCGTHALFAGKTVDNVERLRVVAYGGAQYEFGSYDEEQYASLVRAGAPEAGPLGSLRELGRRYAGLVADRFPDLPRRVSGFNLDQILPGRPLHAARLLVGTESTCVLVTEASVRLIPSPAHRRLVVLGYPSVFEAADAVPAVLGTAGERLIGLEGFDLALVRQMRAHRLNTEQLRLLPDLDAALERGSGGWLLAEFGAHSAAEADARTTRFVSGLPACVSVLRLDDPARQREAWAIRESGLGATALRESGGHNMEGWEDAAVPPDKLGTYLRAITTLWREYGYEGAWYGHFGQGCVHTRNNFDLHTPAGLSAYRRYVERAADLVVSLGGSLSGEHGDGQSRGELLERMYGPELVDAFRQVKAVFDPRGRMNPGKVVDPYPLDANLRFGPDYRSSALLPGFFPFADDEGSLQQAAERCVGVGRCRRDDAGVMCPSYRVTRDERHSTRGRAKLLVELFQGEVTPQSWRNEDVREALDLCLACKGCAVDCPTHVDMATYKAEFLAQYYRGHARPREMYALGLIPWLARVATRMPRLANAALSAPGISVLLRRAAGVTTRRPAPRFAETALRRHSCIRGAAGPSPDAATVVLWPDTFTDAYRPGLALAWKAVLEAAGETVAVPTSWACCGRPLYDTGMLDLARRALRRLLDVLEVYIARGTPVVVPEPSCLATFRDELPKLLGDDPRADRLARLARSPAEHLLATGAHTRLARAAGARRVAVHPHCHARAVHAAEADRRLLDALGYDAIMLDAGCCGLAGSFGFSAKHEPVSRAIGRRQWLPKLQSDGDDRTLVIDGFSCATQYAHLAPQGSPAPTTLPELLLGEPGTPRAG</sequence>
<dbReference type="InterPro" id="IPR016171">
    <property type="entry name" value="Vanillyl_alc_oxidase_C-sub2"/>
</dbReference>
<dbReference type="Pfam" id="PF01565">
    <property type="entry name" value="FAD_binding_4"/>
    <property type="match status" value="1"/>
</dbReference>
<dbReference type="Gene3D" id="1.10.45.10">
    <property type="entry name" value="Vanillyl-alcohol Oxidase, Chain A, domain 4"/>
    <property type="match status" value="1"/>
</dbReference>
<evidence type="ECO:0000256" key="5">
    <source>
        <dbReference type="ARBA" id="ARBA00023002"/>
    </source>
</evidence>
<dbReference type="Proteomes" id="UP000677913">
    <property type="component" value="Unassembled WGS sequence"/>
</dbReference>
<dbReference type="PROSITE" id="PS00198">
    <property type="entry name" value="4FE4S_FER_1"/>
    <property type="match status" value="1"/>
</dbReference>
<evidence type="ECO:0000259" key="9">
    <source>
        <dbReference type="PROSITE" id="PS51387"/>
    </source>
</evidence>
<organism evidence="10 11">
    <name type="scientific">Actinocrinis puniceicyclus</name>
    <dbReference type="NCBI Taxonomy" id="977794"/>
    <lineage>
        <taxon>Bacteria</taxon>
        <taxon>Bacillati</taxon>
        <taxon>Actinomycetota</taxon>
        <taxon>Actinomycetes</taxon>
        <taxon>Catenulisporales</taxon>
        <taxon>Actinospicaceae</taxon>
        <taxon>Actinocrinis</taxon>
    </lineage>
</organism>
<dbReference type="RefSeq" id="WP_211468711.1">
    <property type="nucleotide sequence ID" value="NZ_JAGSXH010000048.1"/>
</dbReference>
<accession>A0A8J8BD87</accession>
<gene>
    <name evidence="10" type="ORF">KGA66_14900</name>
</gene>
<keyword evidence="7" id="KW-0411">Iron-sulfur</keyword>
<dbReference type="Pfam" id="PF02754">
    <property type="entry name" value="CCG"/>
    <property type="match status" value="2"/>
</dbReference>
<protein>
    <submittedName>
        <fullName evidence="10">FAD-binding oxidoreductase</fullName>
    </submittedName>
</protein>
<evidence type="ECO:0000256" key="8">
    <source>
        <dbReference type="SAM" id="MobiDB-lite"/>
    </source>
</evidence>
<dbReference type="Gene3D" id="3.30.43.10">
    <property type="entry name" value="Uridine Diphospho-n-acetylenolpyruvylglucosamine Reductase, domain 2"/>
    <property type="match status" value="1"/>
</dbReference>
<dbReference type="EMBL" id="JAGSXH010000048">
    <property type="protein sequence ID" value="MBS2964345.1"/>
    <property type="molecule type" value="Genomic_DNA"/>
</dbReference>
<feature type="region of interest" description="Disordered" evidence="8">
    <location>
        <begin position="961"/>
        <end position="984"/>
    </location>
</feature>
<evidence type="ECO:0000256" key="3">
    <source>
        <dbReference type="ARBA" id="ARBA00022723"/>
    </source>
</evidence>
<dbReference type="InterPro" id="IPR016167">
    <property type="entry name" value="FAD-bd_PCMH_sub1"/>
</dbReference>